<dbReference type="Pfam" id="PF00221">
    <property type="entry name" value="Lyase_aromatic"/>
    <property type="match status" value="1"/>
</dbReference>
<evidence type="ECO:0000313" key="1">
    <source>
        <dbReference type="EMBL" id="PLL24749.1"/>
    </source>
</evidence>
<dbReference type="GO" id="GO:0016841">
    <property type="term" value="F:ammonia-lyase activity"/>
    <property type="evidence" value="ECO:0007669"/>
    <property type="project" value="UniProtKB-ARBA"/>
</dbReference>
<organism evidence="1 2">
    <name type="scientific">Klebsiella michiganensis</name>
    <dbReference type="NCBI Taxonomy" id="1134687"/>
    <lineage>
        <taxon>Bacteria</taxon>
        <taxon>Pseudomonadati</taxon>
        <taxon>Pseudomonadota</taxon>
        <taxon>Gammaproteobacteria</taxon>
        <taxon>Enterobacterales</taxon>
        <taxon>Enterobacteriaceae</taxon>
        <taxon>Klebsiella/Raoultella group</taxon>
        <taxon>Klebsiella</taxon>
    </lineage>
</organism>
<accession>A0A2J4Q122</accession>
<feature type="non-terminal residue" evidence="1">
    <location>
        <position position="140"/>
    </location>
</feature>
<reference evidence="1 2" key="2">
    <citation type="submission" date="2018-01" db="EMBL/GenBank/DDBJ databases">
        <title>Genomic study of Klebsiella pneumoniae.</title>
        <authorList>
            <person name="Yang Y."/>
            <person name="Bicalho R."/>
        </authorList>
    </citation>
    <scope>NUCLEOTIDE SEQUENCE [LARGE SCALE GENOMIC DNA]</scope>
    <source>
        <strain evidence="1 2">A11</strain>
    </source>
</reference>
<dbReference type="InterPro" id="IPR024083">
    <property type="entry name" value="Fumarase/histidase_N"/>
</dbReference>
<dbReference type="InterPro" id="IPR001106">
    <property type="entry name" value="Aromatic_Lyase"/>
</dbReference>
<gene>
    <name evidence="1" type="ORF">CWN50_27640</name>
</gene>
<keyword evidence="1" id="KW-0456">Lyase</keyword>
<dbReference type="PANTHER" id="PTHR10362">
    <property type="entry name" value="HISTIDINE AMMONIA-LYASE"/>
    <property type="match status" value="1"/>
</dbReference>
<dbReference type="InterPro" id="IPR008948">
    <property type="entry name" value="L-Aspartase-like"/>
</dbReference>
<reference evidence="1 2" key="1">
    <citation type="submission" date="2017-11" db="EMBL/GenBank/DDBJ databases">
        <authorList>
            <person name="Han C.G."/>
        </authorList>
    </citation>
    <scope>NUCLEOTIDE SEQUENCE [LARGE SCALE GENOMIC DNA]</scope>
    <source>
        <strain evidence="1 2">A11</strain>
    </source>
</reference>
<dbReference type="Gene3D" id="1.10.275.10">
    <property type="entry name" value="Fumarase/aspartase (N-terminal domain)"/>
    <property type="match status" value="1"/>
</dbReference>
<dbReference type="SUPFAM" id="SSF48557">
    <property type="entry name" value="L-aspartase-like"/>
    <property type="match status" value="1"/>
</dbReference>
<name>A0A2J4Q122_9ENTR</name>
<comment type="caution">
    <text evidence="1">The sequence shown here is derived from an EMBL/GenBank/DDBJ whole genome shotgun (WGS) entry which is preliminary data.</text>
</comment>
<evidence type="ECO:0000313" key="2">
    <source>
        <dbReference type="Proteomes" id="UP000234505"/>
    </source>
</evidence>
<dbReference type="AlphaFoldDB" id="A0A2J4Q122"/>
<protein>
    <submittedName>
        <fullName evidence="1">Histidine ammonia-lyase</fullName>
    </submittedName>
</protein>
<sequence>MTTPLNGSITLGQAPGTVDEIVRIADGAPIALEKAALDNMARVSSRIQRAIDQGQAIYGLTTGVGDLVTTRLSPDRMTDTQLNMLRSHACGVGPDLTVREVRAMMAVTLKSLLQGYSGVTPALAQRIADMLNRQVTPWSP</sequence>
<proteinExistence type="predicted"/>
<dbReference type="Proteomes" id="UP000234505">
    <property type="component" value="Unassembled WGS sequence"/>
</dbReference>
<dbReference type="EMBL" id="PIDS01001334">
    <property type="protein sequence ID" value="PLL24749.1"/>
    <property type="molecule type" value="Genomic_DNA"/>
</dbReference>